<evidence type="ECO:0000256" key="1">
    <source>
        <dbReference type="SAM" id="Phobius"/>
    </source>
</evidence>
<evidence type="ECO:0008006" key="4">
    <source>
        <dbReference type="Google" id="ProtNLM"/>
    </source>
</evidence>
<dbReference type="AlphaFoldDB" id="A0A6P2NTS0"/>
<dbReference type="GO" id="GO:0004222">
    <property type="term" value="F:metalloendopeptidase activity"/>
    <property type="evidence" value="ECO:0007669"/>
    <property type="project" value="InterPro"/>
</dbReference>
<protein>
    <recommendedName>
        <fullName evidence="4">Peptidase M41 domain-containing protein</fullName>
    </recommendedName>
</protein>
<evidence type="ECO:0000313" key="2">
    <source>
        <dbReference type="EMBL" id="VWB98348.1"/>
    </source>
</evidence>
<feature type="transmembrane region" description="Helical" evidence="1">
    <location>
        <begin position="123"/>
        <end position="145"/>
    </location>
</feature>
<dbReference type="InterPro" id="IPR037219">
    <property type="entry name" value="Peptidase_M41-like"/>
</dbReference>
<reference evidence="2 3" key="1">
    <citation type="submission" date="2019-09" db="EMBL/GenBank/DDBJ databases">
        <authorList>
            <person name="Depoorter E."/>
        </authorList>
    </citation>
    <scope>NUCLEOTIDE SEQUENCE [LARGE SCALE GENOMIC DNA]</scope>
    <source>
        <strain evidence="2">LMG 13014</strain>
    </source>
</reference>
<feature type="transmembrane region" description="Helical" evidence="1">
    <location>
        <begin position="157"/>
        <end position="175"/>
    </location>
</feature>
<dbReference type="EMBL" id="CABVQC010000033">
    <property type="protein sequence ID" value="VWB98348.1"/>
    <property type="molecule type" value="Genomic_DNA"/>
</dbReference>
<proteinExistence type="predicted"/>
<keyword evidence="1" id="KW-1133">Transmembrane helix</keyword>
<feature type="transmembrane region" description="Helical" evidence="1">
    <location>
        <begin position="82"/>
        <end position="103"/>
    </location>
</feature>
<dbReference type="GO" id="GO:0005524">
    <property type="term" value="F:ATP binding"/>
    <property type="evidence" value="ECO:0007669"/>
    <property type="project" value="InterPro"/>
</dbReference>
<keyword evidence="1" id="KW-0812">Transmembrane</keyword>
<feature type="transmembrane region" description="Helical" evidence="1">
    <location>
        <begin position="33"/>
        <end position="53"/>
    </location>
</feature>
<dbReference type="GO" id="GO:0006508">
    <property type="term" value="P:proteolysis"/>
    <property type="evidence" value="ECO:0007669"/>
    <property type="project" value="InterPro"/>
</dbReference>
<sequence length="409" mass="44239">MGKNLVKRLAVYAGTGLAINLLLLWIHDRHLSALGVAFNVLTFTISAALAGHLTEKRLLPGILLRALDRIPPISAKAWGRGLVRFVAEYPALVFGLIAVIPLWTGNAPRLETLPLSAQAVYNATLILGLLWIVASAVSVAIFAPATVASAISLVERFVLLSLALVAVRAFAQELSDVVRLAKENPDASLAVATAFVLLRAAFALSPSRNHIVARGSLEVAGYAVARLRPKPRKPQDIHRTAIHEAGHVLMFATRGELPDVFMVSVRAEISGRDLYRGQVEHTQPAPDVLTEGHLRWSMLMHLAGAEAEYVALGERADGAQTDNAKWLTAATAYLSSGFGEVFYAEPAGDAQIEHNRVVLNALKADCTEEVRTFLKANRQVLDDLSAVIAKDKFLNRDQLAPYVARVVLP</sequence>
<evidence type="ECO:0000313" key="3">
    <source>
        <dbReference type="Proteomes" id="UP000494261"/>
    </source>
</evidence>
<gene>
    <name evidence="2" type="ORF">BLA13014_04601</name>
</gene>
<keyword evidence="1" id="KW-0472">Membrane</keyword>
<feature type="transmembrane region" description="Helical" evidence="1">
    <location>
        <begin position="9"/>
        <end position="27"/>
    </location>
</feature>
<accession>A0A6P2NTS0</accession>
<dbReference type="GO" id="GO:0004176">
    <property type="term" value="F:ATP-dependent peptidase activity"/>
    <property type="evidence" value="ECO:0007669"/>
    <property type="project" value="InterPro"/>
</dbReference>
<name>A0A6P2NTS0_9BURK</name>
<organism evidence="2 3">
    <name type="scientific">Burkholderia aenigmatica</name>
    <dbReference type="NCBI Taxonomy" id="2015348"/>
    <lineage>
        <taxon>Bacteria</taxon>
        <taxon>Pseudomonadati</taxon>
        <taxon>Pseudomonadota</taxon>
        <taxon>Betaproteobacteria</taxon>
        <taxon>Burkholderiales</taxon>
        <taxon>Burkholderiaceae</taxon>
        <taxon>Burkholderia</taxon>
        <taxon>Burkholderia cepacia complex</taxon>
    </lineage>
</organism>
<dbReference type="Gene3D" id="1.20.58.760">
    <property type="entry name" value="Peptidase M41"/>
    <property type="match status" value="1"/>
</dbReference>
<dbReference type="Proteomes" id="UP000494261">
    <property type="component" value="Unassembled WGS sequence"/>
</dbReference>
<dbReference type="RefSeq" id="WP_175024197.1">
    <property type="nucleotide sequence ID" value="NZ_CABVQC010000033.1"/>
</dbReference>
<dbReference type="SUPFAM" id="SSF140990">
    <property type="entry name" value="FtsH protease domain-like"/>
    <property type="match status" value="1"/>
</dbReference>